<dbReference type="GO" id="GO:0005759">
    <property type="term" value="C:mitochondrial matrix"/>
    <property type="evidence" value="ECO:0007669"/>
    <property type="project" value="UniProtKB-SubCell"/>
</dbReference>
<evidence type="ECO:0000256" key="2">
    <source>
        <dbReference type="ARBA" id="ARBA00023128"/>
    </source>
</evidence>
<accession>A0AAP0AXT7</accession>
<dbReference type="CDD" id="cd20268">
    <property type="entry name" value="Complex1_LYR_SDHAF1_LYRM8"/>
    <property type="match status" value="1"/>
</dbReference>
<dbReference type="Pfam" id="PF05347">
    <property type="entry name" value="Complex1_LYR"/>
    <property type="match status" value="1"/>
</dbReference>
<comment type="caution">
    <text evidence="6">The sequence shown here is derived from an EMBL/GenBank/DDBJ whole genome shotgun (WGS) entry which is preliminary data.</text>
</comment>
<keyword evidence="3" id="KW-0143">Chaperone</keyword>
<evidence type="ECO:0000256" key="4">
    <source>
        <dbReference type="ARBA" id="ARBA00025715"/>
    </source>
</evidence>
<name>A0AAP0AXT7_9ASPA</name>
<evidence type="ECO:0000259" key="5">
    <source>
        <dbReference type="Pfam" id="PF05347"/>
    </source>
</evidence>
<dbReference type="GO" id="GO:0034553">
    <property type="term" value="P:mitochondrial respiratory chain complex II assembly"/>
    <property type="evidence" value="ECO:0007669"/>
    <property type="project" value="InterPro"/>
</dbReference>
<evidence type="ECO:0000256" key="1">
    <source>
        <dbReference type="ARBA" id="ARBA00004305"/>
    </source>
</evidence>
<evidence type="ECO:0000313" key="7">
    <source>
        <dbReference type="Proteomes" id="UP001418222"/>
    </source>
</evidence>
<keyword evidence="7" id="KW-1185">Reference proteome</keyword>
<dbReference type="InterPro" id="IPR045295">
    <property type="entry name" value="Complex1_LYR_SDHAF1_LYRM8"/>
</dbReference>
<dbReference type="PANTHER" id="PTHR13675">
    <property type="entry name" value="LYR MOTIF-CONTAINING PROTEIN 2"/>
    <property type="match status" value="1"/>
</dbReference>
<keyword evidence="2" id="KW-0496">Mitochondrion</keyword>
<evidence type="ECO:0000313" key="6">
    <source>
        <dbReference type="EMBL" id="KAK8918754.1"/>
    </source>
</evidence>
<dbReference type="PANTHER" id="PTHR13675:SF1">
    <property type="entry name" value="SUCCINATE DEHYDROGENASE ASSEMBLY FACTOR 1, MITOCHONDRIAL"/>
    <property type="match status" value="1"/>
</dbReference>
<gene>
    <name evidence="6" type="ORF">KSP39_PZI021069</name>
</gene>
<dbReference type="EMBL" id="JBBWWQ010000019">
    <property type="protein sequence ID" value="KAK8918754.1"/>
    <property type="molecule type" value="Genomic_DNA"/>
</dbReference>
<protein>
    <recommendedName>
        <fullName evidence="5">Complex 1 LYR protein domain-containing protein</fullName>
    </recommendedName>
</protein>
<organism evidence="6 7">
    <name type="scientific">Platanthera zijinensis</name>
    <dbReference type="NCBI Taxonomy" id="2320716"/>
    <lineage>
        <taxon>Eukaryota</taxon>
        <taxon>Viridiplantae</taxon>
        <taxon>Streptophyta</taxon>
        <taxon>Embryophyta</taxon>
        <taxon>Tracheophyta</taxon>
        <taxon>Spermatophyta</taxon>
        <taxon>Magnoliopsida</taxon>
        <taxon>Liliopsida</taxon>
        <taxon>Asparagales</taxon>
        <taxon>Orchidaceae</taxon>
        <taxon>Orchidoideae</taxon>
        <taxon>Orchideae</taxon>
        <taxon>Orchidinae</taxon>
        <taxon>Platanthera</taxon>
    </lineage>
</organism>
<reference evidence="6 7" key="1">
    <citation type="journal article" date="2022" name="Nat. Plants">
        <title>Genomes of leafy and leafless Platanthera orchids illuminate the evolution of mycoheterotrophy.</title>
        <authorList>
            <person name="Li M.H."/>
            <person name="Liu K.W."/>
            <person name="Li Z."/>
            <person name="Lu H.C."/>
            <person name="Ye Q.L."/>
            <person name="Zhang D."/>
            <person name="Wang J.Y."/>
            <person name="Li Y.F."/>
            <person name="Zhong Z.M."/>
            <person name="Liu X."/>
            <person name="Yu X."/>
            <person name="Liu D.K."/>
            <person name="Tu X.D."/>
            <person name="Liu B."/>
            <person name="Hao Y."/>
            <person name="Liao X.Y."/>
            <person name="Jiang Y.T."/>
            <person name="Sun W.H."/>
            <person name="Chen J."/>
            <person name="Chen Y.Q."/>
            <person name="Ai Y."/>
            <person name="Zhai J.W."/>
            <person name="Wu S.S."/>
            <person name="Zhou Z."/>
            <person name="Hsiao Y.Y."/>
            <person name="Wu W.L."/>
            <person name="Chen Y.Y."/>
            <person name="Lin Y.F."/>
            <person name="Hsu J.L."/>
            <person name="Li C.Y."/>
            <person name="Wang Z.W."/>
            <person name="Zhao X."/>
            <person name="Zhong W.Y."/>
            <person name="Ma X.K."/>
            <person name="Ma L."/>
            <person name="Huang J."/>
            <person name="Chen G.Z."/>
            <person name="Huang M.Z."/>
            <person name="Huang L."/>
            <person name="Peng D.H."/>
            <person name="Luo Y.B."/>
            <person name="Zou S.Q."/>
            <person name="Chen S.P."/>
            <person name="Lan S."/>
            <person name="Tsai W.C."/>
            <person name="Van de Peer Y."/>
            <person name="Liu Z.J."/>
        </authorList>
    </citation>
    <scope>NUCLEOTIDE SEQUENCE [LARGE SCALE GENOMIC DNA]</scope>
    <source>
        <strain evidence="6">Lor287</strain>
    </source>
</reference>
<evidence type="ECO:0000256" key="3">
    <source>
        <dbReference type="ARBA" id="ARBA00023186"/>
    </source>
</evidence>
<dbReference type="Proteomes" id="UP001418222">
    <property type="component" value="Unassembled WGS sequence"/>
</dbReference>
<comment type="subcellular location">
    <subcellularLocation>
        <location evidence="1">Mitochondrion matrix</location>
    </subcellularLocation>
</comment>
<dbReference type="AlphaFoldDB" id="A0AAP0AXT7"/>
<feature type="domain" description="Complex 1 LYR protein" evidence="5">
    <location>
        <begin position="12"/>
        <end position="72"/>
    </location>
</feature>
<sequence length="107" mass="12497">MAPLQKLSGMQRQVLALYRGFLRSARMKNLEERQRIVSVISSKFRHNAKNVDRKNFQCIEYLLQRGKRQLKQLDNSSTISLSTINISSAIFQLLLACRITLRQRCWA</sequence>
<dbReference type="InterPro" id="IPR008011">
    <property type="entry name" value="Complex1_LYR_dom"/>
</dbReference>
<comment type="similarity">
    <text evidence="4">Belongs to the complex I LYR family. SDHAF1 subfamily.</text>
</comment>
<proteinExistence type="inferred from homology"/>